<proteinExistence type="predicted"/>
<accession>A0ABP0A3S8</accession>
<gene>
    <name evidence="2" type="ORF">MPIPNATIZW_LOCUS12286</name>
</gene>
<sequence length="101" mass="11062">MKETLLSHIRAHTADINDSDKQKNGFLDPLRKPRAAHADGQGAMPCPLEMVTSSWHGFARAEEALDEFFRPTDGLGPADTDDGGGQCWRELHSTGRRGVFG</sequence>
<evidence type="ECO:0000313" key="2">
    <source>
        <dbReference type="EMBL" id="CAK6443980.1"/>
    </source>
</evidence>
<dbReference type="EMBL" id="OY882860">
    <property type="protein sequence ID" value="CAK6443980.1"/>
    <property type="molecule type" value="Genomic_DNA"/>
</dbReference>
<feature type="region of interest" description="Disordered" evidence="1">
    <location>
        <begin position="70"/>
        <end position="101"/>
    </location>
</feature>
<evidence type="ECO:0000256" key="1">
    <source>
        <dbReference type="SAM" id="MobiDB-lite"/>
    </source>
</evidence>
<reference evidence="2" key="1">
    <citation type="submission" date="2023-12" db="EMBL/GenBank/DDBJ databases">
        <authorList>
            <person name="Brown T."/>
        </authorList>
    </citation>
    <scope>NUCLEOTIDE SEQUENCE</scope>
</reference>
<name>A0ABP0A3S8_PIPNA</name>
<feature type="region of interest" description="Disordered" evidence="1">
    <location>
        <begin position="17"/>
        <end position="45"/>
    </location>
</feature>
<keyword evidence="3" id="KW-1185">Reference proteome</keyword>
<organism evidence="2 3">
    <name type="scientific">Pipistrellus nathusii</name>
    <name type="common">Nathusius' pipistrelle</name>
    <dbReference type="NCBI Taxonomy" id="59473"/>
    <lineage>
        <taxon>Eukaryota</taxon>
        <taxon>Metazoa</taxon>
        <taxon>Chordata</taxon>
        <taxon>Craniata</taxon>
        <taxon>Vertebrata</taxon>
        <taxon>Euteleostomi</taxon>
        <taxon>Mammalia</taxon>
        <taxon>Eutheria</taxon>
        <taxon>Laurasiatheria</taxon>
        <taxon>Chiroptera</taxon>
        <taxon>Yangochiroptera</taxon>
        <taxon>Vespertilionidae</taxon>
        <taxon>Pipistrellus</taxon>
    </lineage>
</organism>
<protein>
    <submittedName>
        <fullName evidence="2">Uncharacterized protein</fullName>
    </submittedName>
</protein>
<dbReference type="Proteomes" id="UP001314169">
    <property type="component" value="Chromosome 3"/>
</dbReference>
<evidence type="ECO:0000313" key="3">
    <source>
        <dbReference type="Proteomes" id="UP001314169"/>
    </source>
</evidence>